<sequence>MTTLSKKQKAAIQSREVNKELLSRRRAGGLALPLPTFDSLNENGLILEIDARKPLPVTFDISELAEEEDLDPATTRLDIHMRGKGSTNWGAAMYSVQFQTPTFPDRQPIDEPFIRDIPVSRLTEGQHEIGYILYEGASPTPLRVGAPLEVDRTEPLRPNYPPAPSFPGYLTDEITEQHIEDNPDGLVCTFPDAPGGAELGVSIAVYFSPDFSSQLSEPIDTYPITAALSFTVPWALITGNRAGLNYLFYQLIDLAGNISKDSAPARVKLNLTAEPEPLEAYVPLALLPDDGLLDLEDLYEPTGVYVAIREYANNLPTIDVIELTLGSQPPQRFAVNFYLPFPLMLPVSRTALLAHYGTNTGELDTSIDYFIDRNGSPFDAPTHDIKIDFSAPGPTPGTDPENPLLNPVLVYGSDPDLENQLTEDDFEKEATVEIVLWDTPIPAPGTVLRGYWGSFEYAFDVVPITTEGPGDTVSMSVPWSIIRAVGNGIVNVFYTLEWATNDNIQRSAPQPVVVNANKVVLEPATFSKATTFWSCTDLNRTTFAGTVRVPGNMTYFREFMVIRCEVRVFSDITGDSQLGETTTIHSPPLTPDMVANGFTITVPYAVIRPAVRNSADFHYFVPIPGEGEQPSVRAWTRTRFTDLNGVFCENQPPTTQEDGVA</sequence>
<dbReference type="EMBL" id="VFEQ01000012">
    <property type="protein sequence ID" value="TWR57372.1"/>
    <property type="molecule type" value="Genomic_DNA"/>
</dbReference>
<reference evidence="1 2" key="1">
    <citation type="submission" date="2019-06" db="EMBL/GenBank/DDBJ databases">
        <title>Pseudomonas bimorpha sp. nov. isolated from bovine raw milk and skim milk concentrate.</title>
        <authorList>
            <person name="Hofmann K."/>
            <person name="Huptas C."/>
            <person name="Doll E."/>
            <person name="Scherer S."/>
            <person name="Wenning M."/>
        </authorList>
    </citation>
    <scope>NUCLEOTIDE SEQUENCE [LARGE SCALE GENOMIC DNA]</scope>
    <source>
        <strain evidence="1 2">DSM 13124</strain>
    </source>
</reference>
<protein>
    <submittedName>
        <fullName evidence="1">Uncharacterized protein</fullName>
    </submittedName>
</protein>
<dbReference type="OrthoDB" id="6891193at2"/>
<organism evidence="1 2">
    <name type="scientific">Pseudomonas marginalis</name>
    <name type="common">Pseudomonas panacis</name>
    <dbReference type="NCBI Taxonomy" id="298"/>
    <lineage>
        <taxon>Bacteria</taxon>
        <taxon>Pseudomonadati</taxon>
        <taxon>Pseudomonadota</taxon>
        <taxon>Gammaproteobacteria</taxon>
        <taxon>Pseudomonadales</taxon>
        <taxon>Pseudomonadaceae</taxon>
        <taxon>Pseudomonas</taxon>
    </lineage>
</organism>
<dbReference type="AlphaFoldDB" id="A0A9X9BPZ6"/>
<accession>A0A9X9BPZ6</accession>
<comment type="caution">
    <text evidence="1">The sequence shown here is derived from an EMBL/GenBank/DDBJ whole genome shotgun (WGS) entry which is preliminary data.</text>
</comment>
<dbReference type="Proteomes" id="UP000316123">
    <property type="component" value="Unassembled WGS sequence"/>
</dbReference>
<name>A0A9X9BPZ6_PSEMA</name>
<gene>
    <name evidence="1" type="ORF">FIV41_18665</name>
</gene>
<evidence type="ECO:0000313" key="2">
    <source>
        <dbReference type="Proteomes" id="UP000316123"/>
    </source>
</evidence>
<evidence type="ECO:0000313" key="1">
    <source>
        <dbReference type="EMBL" id="TWR57372.1"/>
    </source>
</evidence>
<dbReference type="RefSeq" id="WP_074846444.1">
    <property type="nucleotide sequence ID" value="NZ_FNSU01000003.1"/>
</dbReference>
<proteinExistence type="predicted"/>